<dbReference type="SMART" id="SM00344">
    <property type="entry name" value="HTH_ASNC"/>
    <property type="match status" value="1"/>
</dbReference>
<dbReference type="InterPro" id="IPR036388">
    <property type="entry name" value="WH-like_DNA-bd_sf"/>
</dbReference>
<dbReference type="Gene3D" id="3.30.70.920">
    <property type="match status" value="1"/>
</dbReference>
<dbReference type="GO" id="GO:0043200">
    <property type="term" value="P:response to amino acid"/>
    <property type="evidence" value="ECO:0007669"/>
    <property type="project" value="TreeGrafter"/>
</dbReference>
<dbReference type="Proteomes" id="UP000029868">
    <property type="component" value="Unassembled WGS sequence"/>
</dbReference>
<accession>A0A099L3D0</accession>
<dbReference type="GO" id="GO:0043565">
    <property type="term" value="F:sequence-specific DNA binding"/>
    <property type="evidence" value="ECO:0007669"/>
    <property type="project" value="InterPro"/>
</dbReference>
<evidence type="ECO:0000313" key="5">
    <source>
        <dbReference type="EMBL" id="KGJ96955.1"/>
    </source>
</evidence>
<evidence type="ECO:0000256" key="1">
    <source>
        <dbReference type="ARBA" id="ARBA00023015"/>
    </source>
</evidence>
<dbReference type="Gene3D" id="1.10.10.10">
    <property type="entry name" value="Winged helix-like DNA-binding domain superfamily/Winged helix DNA-binding domain"/>
    <property type="match status" value="1"/>
</dbReference>
<evidence type="ECO:0000259" key="4">
    <source>
        <dbReference type="PROSITE" id="PS50956"/>
    </source>
</evidence>
<dbReference type="SUPFAM" id="SSF54909">
    <property type="entry name" value="Dimeric alpha+beta barrel"/>
    <property type="match status" value="1"/>
</dbReference>
<keyword evidence="3" id="KW-0804">Transcription</keyword>
<protein>
    <submittedName>
        <fullName evidence="5">Transcriptional regulator, AsnC family</fullName>
    </submittedName>
</protein>
<dbReference type="InterPro" id="IPR036390">
    <property type="entry name" value="WH_DNA-bd_sf"/>
</dbReference>
<dbReference type="PROSITE" id="PS50956">
    <property type="entry name" value="HTH_ASNC_2"/>
    <property type="match status" value="1"/>
</dbReference>
<dbReference type="PATRIC" id="fig|28229.3.peg.585"/>
<dbReference type="SUPFAM" id="SSF46785">
    <property type="entry name" value="Winged helix' DNA-binding domain"/>
    <property type="match status" value="1"/>
</dbReference>
<dbReference type="GO" id="GO:0005829">
    <property type="term" value="C:cytosol"/>
    <property type="evidence" value="ECO:0007669"/>
    <property type="project" value="TreeGrafter"/>
</dbReference>
<dbReference type="EMBL" id="JQEC01000004">
    <property type="protein sequence ID" value="KGJ96955.1"/>
    <property type="molecule type" value="Genomic_DNA"/>
</dbReference>
<dbReference type="RefSeq" id="WP_033080723.1">
    <property type="nucleotide sequence ID" value="NZ_JQEC01000004.1"/>
</dbReference>
<evidence type="ECO:0000256" key="2">
    <source>
        <dbReference type="ARBA" id="ARBA00023125"/>
    </source>
</evidence>
<dbReference type="PRINTS" id="PR00033">
    <property type="entry name" value="HTHASNC"/>
</dbReference>
<dbReference type="PANTHER" id="PTHR30154:SF34">
    <property type="entry name" value="TRANSCRIPTIONAL REGULATOR AZLB"/>
    <property type="match status" value="1"/>
</dbReference>
<dbReference type="InterPro" id="IPR019887">
    <property type="entry name" value="Tscrpt_reg_AsnC/Lrp_C"/>
</dbReference>
<feature type="domain" description="HTH asnC-type" evidence="4">
    <location>
        <begin position="5"/>
        <end position="66"/>
    </location>
</feature>
<dbReference type="PANTHER" id="PTHR30154">
    <property type="entry name" value="LEUCINE-RESPONSIVE REGULATORY PROTEIN"/>
    <property type="match status" value="1"/>
</dbReference>
<dbReference type="OrthoDB" id="8590699at2"/>
<proteinExistence type="predicted"/>
<keyword evidence="1" id="KW-0805">Transcription regulation</keyword>
<dbReference type="Pfam" id="PF01037">
    <property type="entry name" value="AsnC_trans_reg"/>
    <property type="match status" value="1"/>
</dbReference>
<dbReference type="InterPro" id="IPR019888">
    <property type="entry name" value="Tscrpt_reg_AsnC-like"/>
</dbReference>
<organism evidence="5 6">
    <name type="scientific">Colwellia psychrerythraea</name>
    <name type="common">Vibrio psychroerythus</name>
    <dbReference type="NCBI Taxonomy" id="28229"/>
    <lineage>
        <taxon>Bacteria</taxon>
        <taxon>Pseudomonadati</taxon>
        <taxon>Pseudomonadota</taxon>
        <taxon>Gammaproteobacteria</taxon>
        <taxon>Alteromonadales</taxon>
        <taxon>Colwelliaceae</taxon>
        <taxon>Colwellia</taxon>
    </lineage>
</organism>
<dbReference type="Pfam" id="PF13404">
    <property type="entry name" value="HTH_AsnC-type"/>
    <property type="match status" value="1"/>
</dbReference>
<keyword evidence="2" id="KW-0238">DNA-binding</keyword>
<evidence type="ECO:0000313" key="6">
    <source>
        <dbReference type="Proteomes" id="UP000029868"/>
    </source>
</evidence>
<evidence type="ECO:0000256" key="3">
    <source>
        <dbReference type="ARBA" id="ARBA00023163"/>
    </source>
</evidence>
<reference evidence="5 6" key="1">
    <citation type="submission" date="2014-08" db="EMBL/GenBank/DDBJ databases">
        <title>Genomic and Phenotypic Diversity of Colwellia psychrerythraea strains from Disparate Marine Basins.</title>
        <authorList>
            <person name="Techtmann S.M."/>
            <person name="Stelling S.C."/>
            <person name="Utturkar S.M."/>
            <person name="Alshibli N."/>
            <person name="Harris A."/>
            <person name="Brown S.D."/>
            <person name="Hazen T.C."/>
        </authorList>
    </citation>
    <scope>NUCLEOTIDE SEQUENCE [LARGE SCALE GENOMIC DNA]</scope>
    <source>
        <strain evidence="5 6">GAB14E</strain>
    </source>
</reference>
<comment type="caution">
    <text evidence="5">The sequence shown here is derived from an EMBL/GenBank/DDBJ whole genome shotgun (WGS) entry which is preliminary data.</text>
</comment>
<gene>
    <name evidence="5" type="ORF">GAB14E_1423</name>
</gene>
<sequence length="159" mass="18353">MDITIDKLDRIILAHLQGNARLSLEALADACGLSSASVQRRIKRLREANIIENEVAILNPSALGQNMTFIVMVELERERIDQLDAFRRIVRKEVQVQQCYYVTGEADFTLICTAQDMLDFEELTRRLFFENTNVRRFRTSVVMERTKVGLTITTEERIS</sequence>
<dbReference type="AlphaFoldDB" id="A0A099L3D0"/>
<dbReference type="InterPro" id="IPR011008">
    <property type="entry name" value="Dimeric_a/b-barrel"/>
</dbReference>
<name>A0A099L3D0_COLPS</name>
<dbReference type="InterPro" id="IPR000485">
    <property type="entry name" value="AsnC-type_HTH_dom"/>
</dbReference>